<comment type="caution">
    <text evidence="7">The sequence shown here is derived from an EMBL/GenBank/DDBJ whole genome shotgun (WGS) entry which is preliminary data.</text>
</comment>
<dbReference type="AlphaFoldDB" id="A0A084H2E3"/>
<evidence type="ECO:0000256" key="1">
    <source>
        <dbReference type="ARBA" id="ARBA00022491"/>
    </source>
</evidence>
<dbReference type="InterPro" id="IPR000551">
    <property type="entry name" value="MerR-type_HTH_dom"/>
</dbReference>
<dbReference type="PROSITE" id="PS50937">
    <property type="entry name" value="HTH_MERR_2"/>
    <property type="match status" value="1"/>
</dbReference>
<name>A0A084H2E3_METID</name>
<dbReference type="OrthoDB" id="9773308at2"/>
<proteinExistence type="predicted"/>
<dbReference type="SMART" id="SM00422">
    <property type="entry name" value="HTH_MERR"/>
    <property type="match status" value="1"/>
</dbReference>
<feature type="coiled-coil region" evidence="5">
    <location>
        <begin position="76"/>
        <end position="117"/>
    </location>
</feature>
<dbReference type="RefSeq" id="WP_029565348.1">
    <property type="nucleotide sequence ID" value="NZ_CANLZQ010000002.1"/>
</dbReference>
<evidence type="ECO:0000256" key="2">
    <source>
        <dbReference type="ARBA" id="ARBA00023015"/>
    </source>
</evidence>
<dbReference type="SUPFAM" id="SSF55136">
    <property type="entry name" value="Probable bacterial effector-binding domain"/>
    <property type="match status" value="1"/>
</dbReference>
<dbReference type="PANTHER" id="PTHR30204">
    <property type="entry name" value="REDOX-CYCLING DRUG-SENSING TRANSCRIPTIONAL ACTIVATOR SOXR"/>
    <property type="match status" value="1"/>
</dbReference>
<keyword evidence="2" id="KW-0805">Transcription regulation</keyword>
<dbReference type="SUPFAM" id="SSF46955">
    <property type="entry name" value="Putative DNA-binding domain"/>
    <property type="match status" value="1"/>
</dbReference>
<keyword evidence="4" id="KW-0804">Transcription</keyword>
<evidence type="ECO:0000256" key="5">
    <source>
        <dbReference type="SAM" id="Coils"/>
    </source>
</evidence>
<dbReference type="PANTHER" id="PTHR30204:SF69">
    <property type="entry name" value="MERR-FAMILY TRANSCRIPTIONAL REGULATOR"/>
    <property type="match status" value="1"/>
</dbReference>
<keyword evidence="5" id="KW-0175">Coiled coil</keyword>
<dbReference type="InterPro" id="IPR009061">
    <property type="entry name" value="DNA-bd_dom_put_sf"/>
</dbReference>
<organism evidence="7 8">
    <name type="scientific">Metabacillus indicus</name>
    <name type="common">Bacillus indicus</name>
    <dbReference type="NCBI Taxonomy" id="246786"/>
    <lineage>
        <taxon>Bacteria</taxon>
        <taxon>Bacillati</taxon>
        <taxon>Bacillota</taxon>
        <taxon>Bacilli</taxon>
        <taxon>Bacillales</taxon>
        <taxon>Bacillaceae</taxon>
        <taxon>Metabacillus</taxon>
    </lineage>
</organism>
<dbReference type="GO" id="GO:0003677">
    <property type="term" value="F:DNA binding"/>
    <property type="evidence" value="ECO:0007669"/>
    <property type="project" value="UniProtKB-KW"/>
</dbReference>
<evidence type="ECO:0000256" key="3">
    <source>
        <dbReference type="ARBA" id="ARBA00023125"/>
    </source>
</evidence>
<dbReference type="InterPro" id="IPR011256">
    <property type="entry name" value="Reg_factor_effector_dom_sf"/>
</dbReference>
<feature type="domain" description="HTH merR-type" evidence="6">
    <location>
        <begin position="6"/>
        <end position="76"/>
    </location>
</feature>
<keyword evidence="1" id="KW-0678">Repressor</keyword>
<evidence type="ECO:0000313" key="7">
    <source>
        <dbReference type="EMBL" id="KEZ53755.1"/>
    </source>
</evidence>
<dbReference type="InterPro" id="IPR047057">
    <property type="entry name" value="MerR_fam"/>
</dbReference>
<dbReference type="Gene3D" id="3.20.80.10">
    <property type="entry name" value="Regulatory factor, effector binding domain"/>
    <property type="match status" value="1"/>
</dbReference>
<evidence type="ECO:0000256" key="4">
    <source>
        <dbReference type="ARBA" id="ARBA00023163"/>
    </source>
</evidence>
<accession>A0A084H2E3</accession>
<evidence type="ECO:0000313" key="8">
    <source>
        <dbReference type="Proteomes" id="UP000028549"/>
    </source>
</evidence>
<keyword evidence="8" id="KW-1185">Reference proteome</keyword>
<dbReference type="EMBL" id="JNVC02000001">
    <property type="protein sequence ID" value="KEZ53755.1"/>
    <property type="molecule type" value="Genomic_DNA"/>
</dbReference>
<reference evidence="7 8" key="1">
    <citation type="journal article" date="2005" name="Int. J. Syst. Evol. Microbiol.">
        <title>Bacillus cibi sp. nov., isolated from jeotgal, a traditional Korean fermented seafood.</title>
        <authorList>
            <person name="Yoon J.H."/>
            <person name="Lee C.H."/>
            <person name="Oh T.K."/>
        </authorList>
    </citation>
    <scope>NUCLEOTIDE SEQUENCE [LARGE SCALE GENOMIC DNA]</scope>
    <source>
        <strain evidence="7 8">DSM 16189</strain>
    </source>
</reference>
<dbReference type="GO" id="GO:0003700">
    <property type="term" value="F:DNA-binding transcription factor activity"/>
    <property type="evidence" value="ECO:0007669"/>
    <property type="project" value="InterPro"/>
</dbReference>
<protein>
    <recommendedName>
        <fullName evidence="6">HTH merR-type domain-containing protein</fullName>
    </recommendedName>
</protein>
<dbReference type="Pfam" id="PF13411">
    <property type="entry name" value="MerR_1"/>
    <property type="match status" value="1"/>
</dbReference>
<dbReference type="Gene3D" id="1.10.1660.10">
    <property type="match status" value="1"/>
</dbReference>
<evidence type="ECO:0000259" key="6">
    <source>
        <dbReference type="PROSITE" id="PS50937"/>
    </source>
</evidence>
<dbReference type="Proteomes" id="UP000028549">
    <property type="component" value="Unassembled WGS sequence"/>
</dbReference>
<keyword evidence="3" id="KW-0238">DNA-binding</keyword>
<sequence>MDEKDYYTIGEAAKLCGTAASTLRYYDQISLLKPAGLNKITNYRYYTFKDIAKIRIIQNLRELNFSIGDISKMLEEDSLSNQLSVMKKKRDEIEDEIYELKKTAASINQRIENMEKELTIIHSDSPSDSIITTAWQPARKILSLRKQTERANLSVYVHYFNELIELAKKEKMIPSGNLLLIHHHINVNQRFNQKEFQSLMKDLEVGMPAGQLQDSPFLSEIPEGMYLSMITKGMAGKDTFIDIYSRIQKWLIENNYRAAGPLIDLLHTDMISLQPDQIVENILTEVQILIEKKN</sequence>
<gene>
    <name evidence="7" type="ORF">GS18_0201990</name>
</gene>
<dbReference type="STRING" id="246786.GS18_0201990"/>